<protein>
    <submittedName>
        <fullName evidence="1">Uncharacterized protein</fullName>
    </submittedName>
</protein>
<accession>A0A9D4M297</accession>
<organism evidence="1 2">
    <name type="scientific">Dreissena polymorpha</name>
    <name type="common">Zebra mussel</name>
    <name type="synonym">Mytilus polymorpha</name>
    <dbReference type="NCBI Taxonomy" id="45954"/>
    <lineage>
        <taxon>Eukaryota</taxon>
        <taxon>Metazoa</taxon>
        <taxon>Spiralia</taxon>
        <taxon>Lophotrochozoa</taxon>
        <taxon>Mollusca</taxon>
        <taxon>Bivalvia</taxon>
        <taxon>Autobranchia</taxon>
        <taxon>Heteroconchia</taxon>
        <taxon>Euheterodonta</taxon>
        <taxon>Imparidentia</taxon>
        <taxon>Neoheterodontei</taxon>
        <taxon>Myida</taxon>
        <taxon>Dreissenoidea</taxon>
        <taxon>Dreissenidae</taxon>
        <taxon>Dreissena</taxon>
    </lineage>
</organism>
<keyword evidence="2" id="KW-1185">Reference proteome</keyword>
<comment type="caution">
    <text evidence="1">The sequence shown here is derived from an EMBL/GenBank/DDBJ whole genome shotgun (WGS) entry which is preliminary data.</text>
</comment>
<gene>
    <name evidence="1" type="ORF">DPMN_031482</name>
</gene>
<reference evidence="1" key="1">
    <citation type="journal article" date="2019" name="bioRxiv">
        <title>The Genome of the Zebra Mussel, Dreissena polymorpha: A Resource for Invasive Species Research.</title>
        <authorList>
            <person name="McCartney M.A."/>
            <person name="Auch B."/>
            <person name="Kono T."/>
            <person name="Mallez S."/>
            <person name="Zhang Y."/>
            <person name="Obille A."/>
            <person name="Becker A."/>
            <person name="Abrahante J.E."/>
            <person name="Garbe J."/>
            <person name="Badalamenti J.P."/>
            <person name="Herman A."/>
            <person name="Mangelson H."/>
            <person name="Liachko I."/>
            <person name="Sullivan S."/>
            <person name="Sone E.D."/>
            <person name="Koren S."/>
            <person name="Silverstein K.A.T."/>
            <person name="Beckman K.B."/>
            <person name="Gohl D.M."/>
        </authorList>
    </citation>
    <scope>NUCLEOTIDE SEQUENCE</scope>
    <source>
        <strain evidence="1">Duluth1</strain>
        <tissue evidence="1">Whole animal</tissue>
    </source>
</reference>
<evidence type="ECO:0000313" key="1">
    <source>
        <dbReference type="EMBL" id="KAH3868339.1"/>
    </source>
</evidence>
<dbReference type="AlphaFoldDB" id="A0A9D4M297"/>
<sequence length="65" mass="7604">MNGFPDRRNERRINERADRRSLLVIVSIGRPVFRQAGRYSGREAGSKSDGQAGRLLYIHSNRFRW</sequence>
<dbReference type="EMBL" id="JAIWYP010000002">
    <property type="protein sequence ID" value="KAH3868339.1"/>
    <property type="molecule type" value="Genomic_DNA"/>
</dbReference>
<name>A0A9D4M297_DREPO</name>
<reference evidence="1" key="2">
    <citation type="submission" date="2020-11" db="EMBL/GenBank/DDBJ databases">
        <authorList>
            <person name="McCartney M.A."/>
            <person name="Auch B."/>
            <person name="Kono T."/>
            <person name="Mallez S."/>
            <person name="Becker A."/>
            <person name="Gohl D.M."/>
            <person name="Silverstein K.A.T."/>
            <person name="Koren S."/>
            <person name="Bechman K.B."/>
            <person name="Herman A."/>
            <person name="Abrahante J.E."/>
            <person name="Garbe J."/>
        </authorList>
    </citation>
    <scope>NUCLEOTIDE SEQUENCE</scope>
    <source>
        <strain evidence="1">Duluth1</strain>
        <tissue evidence="1">Whole animal</tissue>
    </source>
</reference>
<proteinExistence type="predicted"/>
<dbReference type="Proteomes" id="UP000828390">
    <property type="component" value="Unassembled WGS sequence"/>
</dbReference>
<evidence type="ECO:0000313" key="2">
    <source>
        <dbReference type="Proteomes" id="UP000828390"/>
    </source>
</evidence>